<dbReference type="AlphaFoldDB" id="A0AAD5QZ48"/>
<sequence>MHAGAHCAAMFLDRLCNANSNNVYEMESFDLIALFTNVSNDSALQGTHELLIQQH</sequence>
<dbReference type="EMBL" id="JAHQIW010005587">
    <property type="protein sequence ID" value="KAJ1366595.1"/>
    <property type="molecule type" value="Genomic_DNA"/>
</dbReference>
<gene>
    <name evidence="1" type="ORF">KIN20_027287</name>
</gene>
<name>A0AAD5QZ48_PARTN</name>
<protein>
    <submittedName>
        <fullName evidence="1">Uncharacterized protein</fullName>
    </submittedName>
</protein>
<reference evidence="1" key="1">
    <citation type="submission" date="2021-06" db="EMBL/GenBank/DDBJ databases">
        <title>Parelaphostrongylus tenuis whole genome reference sequence.</title>
        <authorList>
            <person name="Garwood T.J."/>
            <person name="Larsen P.A."/>
            <person name="Fountain-Jones N.M."/>
            <person name="Garbe J.R."/>
            <person name="Macchietto M.G."/>
            <person name="Kania S.A."/>
            <person name="Gerhold R.W."/>
            <person name="Richards J.E."/>
            <person name="Wolf T.M."/>
        </authorList>
    </citation>
    <scope>NUCLEOTIDE SEQUENCE</scope>
    <source>
        <strain evidence="1">MNPRO001-30</strain>
        <tissue evidence="1">Meninges</tissue>
    </source>
</reference>
<accession>A0AAD5QZ48</accession>
<proteinExistence type="predicted"/>
<evidence type="ECO:0000313" key="1">
    <source>
        <dbReference type="EMBL" id="KAJ1366595.1"/>
    </source>
</evidence>
<comment type="caution">
    <text evidence="1">The sequence shown here is derived from an EMBL/GenBank/DDBJ whole genome shotgun (WGS) entry which is preliminary data.</text>
</comment>
<organism evidence="1 2">
    <name type="scientific">Parelaphostrongylus tenuis</name>
    <name type="common">Meningeal worm</name>
    <dbReference type="NCBI Taxonomy" id="148309"/>
    <lineage>
        <taxon>Eukaryota</taxon>
        <taxon>Metazoa</taxon>
        <taxon>Ecdysozoa</taxon>
        <taxon>Nematoda</taxon>
        <taxon>Chromadorea</taxon>
        <taxon>Rhabditida</taxon>
        <taxon>Rhabditina</taxon>
        <taxon>Rhabditomorpha</taxon>
        <taxon>Strongyloidea</taxon>
        <taxon>Metastrongylidae</taxon>
        <taxon>Parelaphostrongylus</taxon>
    </lineage>
</organism>
<keyword evidence="2" id="KW-1185">Reference proteome</keyword>
<dbReference type="Proteomes" id="UP001196413">
    <property type="component" value="Unassembled WGS sequence"/>
</dbReference>
<evidence type="ECO:0000313" key="2">
    <source>
        <dbReference type="Proteomes" id="UP001196413"/>
    </source>
</evidence>